<dbReference type="GO" id="GO:0005737">
    <property type="term" value="C:cytoplasm"/>
    <property type="evidence" value="ECO:0007669"/>
    <property type="project" value="TreeGrafter"/>
</dbReference>
<dbReference type="EMBL" id="JAACJP010000032">
    <property type="protein sequence ID" value="KAF5375738.1"/>
    <property type="molecule type" value="Genomic_DNA"/>
</dbReference>
<comment type="caution">
    <text evidence="4">The sequence shown here is derived from an EMBL/GenBank/DDBJ whole genome shotgun (WGS) entry which is preliminary data.</text>
</comment>
<evidence type="ECO:0000313" key="4">
    <source>
        <dbReference type="EMBL" id="KAF5375738.1"/>
    </source>
</evidence>
<evidence type="ECO:0000256" key="1">
    <source>
        <dbReference type="ARBA" id="ARBA00022630"/>
    </source>
</evidence>
<dbReference type="PANTHER" id="PTHR43735:SF3">
    <property type="entry name" value="FERROPTOSIS SUPPRESSOR PROTEIN 1"/>
    <property type="match status" value="1"/>
</dbReference>
<evidence type="ECO:0000256" key="2">
    <source>
        <dbReference type="ARBA" id="ARBA00022827"/>
    </source>
</evidence>
<evidence type="ECO:0008006" key="6">
    <source>
        <dbReference type="Google" id="ProtNLM"/>
    </source>
</evidence>
<protein>
    <recommendedName>
        <fullName evidence="6">FAD/NAD(P)-binding domain-containing protein</fullName>
    </recommendedName>
</protein>
<name>A0A8H5H2T4_9AGAR</name>
<proteinExistence type="predicted"/>
<dbReference type="InterPro" id="IPR036188">
    <property type="entry name" value="FAD/NAD-bd_sf"/>
</dbReference>
<keyword evidence="3" id="KW-0560">Oxidoreductase</keyword>
<dbReference type="Proteomes" id="UP000565441">
    <property type="component" value="Unassembled WGS sequence"/>
</dbReference>
<dbReference type="GO" id="GO:0004174">
    <property type="term" value="F:electron-transferring-flavoprotein dehydrogenase activity"/>
    <property type="evidence" value="ECO:0007669"/>
    <property type="project" value="TreeGrafter"/>
</dbReference>
<accession>A0A8H5H2T4</accession>
<keyword evidence="1" id="KW-0285">Flavoprotein</keyword>
<dbReference type="SUPFAM" id="SSF51905">
    <property type="entry name" value="FAD/NAD(P)-binding domain"/>
    <property type="match status" value="1"/>
</dbReference>
<dbReference type="AlphaFoldDB" id="A0A8H5H2T4"/>
<organism evidence="4 5">
    <name type="scientific">Tricholomella constricta</name>
    <dbReference type="NCBI Taxonomy" id="117010"/>
    <lineage>
        <taxon>Eukaryota</taxon>
        <taxon>Fungi</taxon>
        <taxon>Dikarya</taxon>
        <taxon>Basidiomycota</taxon>
        <taxon>Agaricomycotina</taxon>
        <taxon>Agaricomycetes</taxon>
        <taxon>Agaricomycetidae</taxon>
        <taxon>Agaricales</taxon>
        <taxon>Tricholomatineae</taxon>
        <taxon>Lyophyllaceae</taxon>
        <taxon>Tricholomella</taxon>
    </lineage>
</organism>
<dbReference type="Gene3D" id="3.50.50.100">
    <property type="match status" value="1"/>
</dbReference>
<keyword evidence="2" id="KW-0274">FAD</keyword>
<dbReference type="OrthoDB" id="202203at2759"/>
<reference evidence="4 5" key="1">
    <citation type="journal article" date="2020" name="ISME J.">
        <title>Uncovering the hidden diversity of litter-decomposition mechanisms in mushroom-forming fungi.</title>
        <authorList>
            <person name="Floudas D."/>
            <person name="Bentzer J."/>
            <person name="Ahren D."/>
            <person name="Johansson T."/>
            <person name="Persson P."/>
            <person name="Tunlid A."/>
        </authorList>
    </citation>
    <scope>NUCLEOTIDE SEQUENCE [LARGE SCALE GENOMIC DNA]</scope>
    <source>
        <strain evidence="4 5">CBS 661.87</strain>
    </source>
</reference>
<dbReference type="PANTHER" id="PTHR43735">
    <property type="entry name" value="APOPTOSIS-INDUCING FACTOR 1"/>
    <property type="match status" value="1"/>
</dbReference>
<evidence type="ECO:0000256" key="3">
    <source>
        <dbReference type="ARBA" id="ARBA00023002"/>
    </source>
</evidence>
<dbReference type="GO" id="GO:0050660">
    <property type="term" value="F:flavin adenine dinucleotide binding"/>
    <property type="evidence" value="ECO:0007669"/>
    <property type="project" value="TreeGrafter"/>
</dbReference>
<keyword evidence="5" id="KW-1185">Reference proteome</keyword>
<evidence type="ECO:0000313" key="5">
    <source>
        <dbReference type="Proteomes" id="UP000565441"/>
    </source>
</evidence>
<sequence length="155" mass="16890">MSKSSDNRQNVVVVGGGGAGAPTARHLSTTLDPTKYNLIIITARPYFLHLPGSIRATVTPEGDFHEQVTMPYDKLLVNGNGTLITGEVTSMADEGEEGGYVTLANGEQIRYAVLVLVPGSHWEGPLVIPTTKPETSQWFRDWHAKFEKADDILLQ</sequence>
<gene>
    <name evidence="4" type="ORF">D9615_009329</name>
</gene>